<dbReference type="PANTHER" id="PTHR42788">
    <property type="entry name" value="TAURINE IMPORT ATP-BINDING PROTEIN-RELATED"/>
    <property type="match status" value="1"/>
</dbReference>
<dbReference type="AlphaFoldDB" id="A0A1M6F190"/>
<dbReference type="GO" id="GO:0005886">
    <property type="term" value="C:plasma membrane"/>
    <property type="evidence" value="ECO:0007669"/>
    <property type="project" value="UniProtKB-SubCell"/>
</dbReference>
<dbReference type="Gene3D" id="3.40.50.300">
    <property type="entry name" value="P-loop containing nucleotide triphosphate hydrolases"/>
    <property type="match status" value="1"/>
</dbReference>
<dbReference type="GO" id="GO:0005524">
    <property type="term" value="F:ATP binding"/>
    <property type="evidence" value="ECO:0007669"/>
    <property type="project" value="UniProtKB-KW"/>
</dbReference>
<dbReference type="InterPro" id="IPR017871">
    <property type="entry name" value="ABC_transporter-like_CS"/>
</dbReference>
<dbReference type="GO" id="GO:0016887">
    <property type="term" value="F:ATP hydrolysis activity"/>
    <property type="evidence" value="ECO:0007669"/>
    <property type="project" value="InterPro"/>
</dbReference>
<keyword evidence="3" id="KW-1003">Cell membrane</keyword>
<dbReference type="OrthoDB" id="9776369at2"/>
<name>A0A1M6F190_9CLOT</name>
<accession>A0A1M6F190</accession>
<dbReference type="InterPro" id="IPR027417">
    <property type="entry name" value="P-loop_NTPase"/>
</dbReference>
<evidence type="ECO:0000256" key="4">
    <source>
        <dbReference type="ARBA" id="ARBA00022741"/>
    </source>
</evidence>
<evidence type="ECO:0000256" key="1">
    <source>
        <dbReference type="ARBA" id="ARBA00004202"/>
    </source>
</evidence>
<keyword evidence="4" id="KW-0547">Nucleotide-binding</keyword>
<dbReference type="InterPro" id="IPR050166">
    <property type="entry name" value="ABC_transporter_ATP-bind"/>
</dbReference>
<organism evidence="8 9">
    <name type="scientific">Clostridium amylolyticum</name>
    <dbReference type="NCBI Taxonomy" id="1121298"/>
    <lineage>
        <taxon>Bacteria</taxon>
        <taxon>Bacillati</taxon>
        <taxon>Bacillota</taxon>
        <taxon>Clostridia</taxon>
        <taxon>Eubacteriales</taxon>
        <taxon>Clostridiaceae</taxon>
        <taxon>Clostridium</taxon>
    </lineage>
</organism>
<evidence type="ECO:0000256" key="6">
    <source>
        <dbReference type="ARBA" id="ARBA00023136"/>
    </source>
</evidence>
<keyword evidence="6" id="KW-0472">Membrane</keyword>
<dbReference type="PANTHER" id="PTHR42788:SF7">
    <property type="entry name" value="NITRATE ABC TRANSPORTER ATP-BINDING PROTEIN"/>
    <property type="match status" value="1"/>
</dbReference>
<dbReference type="RefSeq" id="WP_073005604.1">
    <property type="nucleotide sequence ID" value="NZ_FQZO01000002.1"/>
</dbReference>
<evidence type="ECO:0000256" key="2">
    <source>
        <dbReference type="ARBA" id="ARBA00022448"/>
    </source>
</evidence>
<evidence type="ECO:0000256" key="5">
    <source>
        <dbReference type="ARBA" id="ARBA00022840"/>
    </source>
</evidence>
<evidence type="ECO:0000313" key="9">
    <source>
        <dbReference type="Proteomes" id="UP000184080"/>
    </source>
</evidence>
<feature type="domain" description="ABC transporter" evidence="7">
    <location>
        <begin position="2"/>
        <end position="249"/>
    </location>
</feature>
<evidence type="ECO:0000313" key="8">
    <source>
        <dbReference type="EMBL" id="SHI91450.1"/>
    </source>
</evidence>
<sequence>MLKINSLSKTFNKSTVNEKSIFHNLNLEVGKGEFITIIGSNGAGKSTLLNIIAGALENDRGNIILDNKNINNLPEYKRAALIGRVLQDPSKGVAPSMTILENMSMAYNKGKSFNLTPGISKKNVSLFKEMLVPLNLGLEDKLNDKVGVLSGGQRQALSLLMAVMKKPKLLLLDEHTAALDPKTSERLNAITESIINENSITALMVTHNMNHAISMGNRLIMMHEGKIILDIKGESKKHMTVKRLLEHFDSLDIENGLSDRALLA</sequence>
<evidence type="ECO:0000256" key="3">
    <source>
        <dbReference type="ARBA" id="ARBA00022475"/>
    </source>
</evidence>
<proteinExistence type="predicted"/>
<dbReference type="Proteomes" id="UP000184080">
    <property type="component" value="Unassembled WGS sequence"/>
</dbReference>
<keyword evidence="9" id="KW-1185">Reference proteome</keyword>
<dbReference type="InterPro" id="IPR003439">
    <property type="entry name" value="ABC_transporter-like_ATP-bd"/>
</dbReference>
<keyword evidence="5 8" id="KW-0067">ATP-binding</keyword>
<dbReference type="SMART" id="SM00382">
    <property type="entry name" value="AAA"/>
    <property type="match status" value="1"/>
</dbReference>
<dbReference type="STRING" id="1121298.SAMN05444401_1772"/>
<dbReference type="SUPFAM" id="SSF52540">
    <property type="entry name" value="P-loop containing nucleoside triphosphate hydrolases"/>
    <property type="match status" value="1"/>
</dbReference>
<protein>
    <submittedName>
        <fullName evidence="8">Putative ABC transport system ATP-binding protein</fullName>
    </submittedName>
</protein>
<dbReference type="Pfam" id="PF00005">
    <property type="entry name" value="ABC_tran"/>
    <property type="match status" value="1"/>
</dbReference>
<gene>
    <name evidence="8" type="ORF">SAMN05444401_1772</name>
</gene>
<dbReference type="EMBL" id="FQZO01000002">
    <property type="protein sequence ID" value="SHI91450.1"/>
    <property type="molecule type" value="Genomic_DNA"/>
</dbReference>
<comment type="subcellular location">
    <subcellularLocation>
        <location evidence="1">Cell membrane</location>
        <topology evidence="1">Peripheral membrane protein</topology>
    </subcellularLocation>
</comment>
<dbReference type="PROSITE" id="PS50893">
    <property type="entry name" value="ABC_TRANSPORTER_2"/>
    <property type="match status" value="1"/>
</dbReference>
<dbReference type="InterPro" id="IPR003593">
    <property type="entry name" value="AAA+_ATPase"/>
</dbReference>
<reference evidence="8 9" key="1">
    <citation type="submission" date="2016-11" db="EMBL/GenBank/DDBJ databases">
        <authorList>
            <person name="Jaros S."/>
            <person name="Januszkiewicz K."/>
            <person name="Wedrychowicz H."/>
        </authorList>
    </citation>
    <scope>NUCLEOTIDE SEQUENCE [LARGE SCALE GENOMIC DNA]</scope>
    <source>
        <strain evidence="8 9">DSM 21864</strain>
    </source>
</reference>
<dbReference type="PROSITE" id="PS00211">
    <property type="entry name" value="ABC_TRANSPORTER_1"/>
    <property type="match status" value="1"/>
</dbReference>
<keyword evidence="2" id="KW-0813">Transport</keyword>
<evidence type="ECO:0000259" key="7">
    <source>
        <dbReference type="PROSITE" id="PS50893"/>
    </source>
</evidence>